<dbReference type="InterPro" id="IPR041667">
    <property type="entry name" value="Cupin_8"/>
</dbReference>
<dbReference type="PROSITE" id="PS50181">
    <property type="entry name" value="FBOX"/>
    <property type="match status" value="1"/>
</dbReference>
<dbReference type="GeneID" id="54360828"/>
<dbReference type="Gene3D" id="2.60.120.650">
    <property type="entry name" value="Cupin"/>
    <property type="match status" value="1"/>
</dbReference>
<sequence>MAISLTLQAADEPTHNPEFSTDRPNKRTKHDHADKSDNACNVGRDETTFVARHPLGVRPSGNSFDSEINLKFAMGSFARLPDELLASVLETLPPADLLRLGGTCRALYAFTRNEELWRAMFIAASPKTFKWRGTWRSTYLNQAVDKEPMVDCRNLFSDVLHRPFYCANVSLDTYAENIPTGNRITRLENVTPEAFATEWVHRPFILTEPVKSWPIYKSWTLSRLRERYAETSFRAESVDWPLKIYFSYMQSSKDESPLYLFDRSFVEKMGIAVTSSPPDGDSSEMSDRIAYWPPSCFTSDAFTVLGDKRPDHRWLILGPARSGSTFHVDPNGTSAWNAVIRGRKYWIMFPPISNTRAPPPGVHVSADKSEVTTPLSIAEWLIGFHAEARRTPGCVEGICEEGEVLYVPSGWFHLVVNLEASVAVTQNLVPRRRVGAVLRFLKEQPQSISGFREDVDDPYALFLGKLREHDPELADEGLRELERLQRLGGKWEQLTKGDDDNATGSASAFSFGFGGSDDESDA</sequence>
<protein>
    <submittedName>
        <fullName evidence="5">Clavaminate synthase-like protein</fullName>
    </submittedName>
</protein>
<dbReference type="InterPro" id="IPR050910">
    <property type="entry name" value="JMJD6_ArgDemeth/LysHydrox"/>
</dbReference>
<dbReference type="OrthoDB" id="424465at2759"/>
<dbReference type="Proteomes" id="UP000504637">
    <property type="component" value="Unplaced"/>
</dbReference>
<feature type="region of interest" description="Disordered" evidence="1">
    <location>
        <begin position="1"/>
        <end position="39"/>
    </location>
</feature>
<dbReference type="GO" id="GO:0000987">
    <property type="term" value="F:cis-regulatory region sequence-specific DNA binding"/>
    <property type="evidence" value="ECO:0007669"/>
    <property type="project" value="TreeGrafter"/>
</dbReference>
<dbReference type="SUPFAM" id="SSF51197">
    <property type="entry name" value="Clavaminate synthase-like"/>
    <property type="match status" value="1"/>
</dbReference>
<dbReference type="Pfam" id="PF13621">
    <property type="entry name" value="Cupin_8"/>
    <property type="match status" value="1"/>
</dbReference>
<evidence type="ECO:0000313" key="5">
    <source>
        <dbReference type="RefSeq" id="XP_033461556.1"/>
    </source>
</evidence>
<dbReference type="PROSITE" id="PS51184">
    <property type="entry name" value="JMJC"/>
    <property type="match status" value="1"/>
</dbReference>
<dbReference type="RefSeq" id="XP_033461556.1">
    <property type="nucleotide sequence ID" value="XM_033603028.1"/>
</dbReference>
<dbReference type="PANTHER" id="PTHR12480:SF21">
    <property type="entry name" value="JMJC DOMAIN-CONTAINING PROTEIN 8"/>
    <property type="match status" value="1"/>
</dbReference>
<dbReference type="PANTHER" id="PTHR12480">
    <property type="entry name" value="ARGININE DEMETHYLASE AND LYSYL-HYDROXYLASE JMJD"/>
    <property type="match status" value="1"/>
</dbReference>
<evidence type="ECO:0000259" key="3">
    <source>
        <dbReference type="PROSITE" id="PS51184"/>
    </source>
</evidence>
<dbReference type="SUPFAM" id="SSF81383">
    <property type="entry name" value="F-box domain"/>
    <property type="match status" value="1"/>
</dbReference>
<organism evidence="5">
    <name type="scientific">Dissoconium aciculare CBS 342.82</name>
    <dbReference type="NCBI Taxonomy" id="1314786"/>
    <lineage>
        <taxon>Eukaryota</taxon>
        <taxon>Fungi</taxon>
        <taxon>Dikarya</taxon>
        <taxon>Ascomycota</taxon>
        <taxon>Pezizomycotina</taxon>
        <taxon>Dothideomycetes</taxon>
        <taxon>Dothideomycetidae</taxon>
        <taxon>Mycosphaerellales</taxon>
        <taxon>Dissoconiaceae</taxon>
        <taxon>Dissoconium</taxon>
    </lineage>
</organism>
<gene>
    <name evidence="5" type="ORF">K489DRAFT_369381</name>
</gene>
<accession>A0A6J3M933</accession>
<dbReference type="InterPro" id="IPR003347">
    <property type="entry name" value="JmjC_dom"/>
</dbReference>
<dbReference type="Gene3D" id="1.20.1280.50">
    <property type="match status" value="1"/>
</dbReference>
<reference evidence="5" key="1">
    <citation type="submission" date="2020-01" db="EMBL/GenBank/DDBJ databases">
        <authorList>
            <consortium name="DOE Joint Genome Institute"/>
            <person name="Haridas S."/>
            <person name="Albert R."/>
            <person name="Binder M."/>
            <person name="Bloem J."/>
            <person name="Labutti K."/>
            <person name="Salamov A."/>
            <person name="Andreopoulos B."/>
            <person name="Baker S.E."/>
            <person name="Barry K."/>
            <person name="Bills G."/>
            <person name="Bluhm B.H."/>
            <person name="Cannon C."/>
            <person name="Castanera R."/>
            <person name="Culley D.E."/>
            <person name="Daum C."/>
            <person name="Ezra D."/>
            <person name="Gonzalez J.B."/>
            <person name="Henrissat B."/>
            <person name="Kuo A."/>
            <person name="Liang C."/>
            <person name="Lipzen A."/>
            <person name="Lutzoni F."/>
            <person name="Magnuson J."/>
            <person name="Mondo S."/>
            <person name="Nolan M."/>
            <person name="Ohm R."/>
            <person name="Pangilinan J."/>
            <person name="Park H.-J."/>
            <person name="Ramirez L."/>
            <person name="Alfaro M."/>
            <person name="Sun H."/>
            <person name="Tritt A."/>
            <person name="Yoshinaga Y."/>
            <person name="Zwiers L.-H."/>
            <person name="Turgeon B.G."/>
            <person name="Goodwin S.B."/>
            <person name="Spatafora J.W."/>
            <person name="Crous P.W."/>
            <person name="Grigoriev I.V."/>
        </authorList>
    </citation>
    <scope>NUCLEOTIDE SEQUENCE</scope>
    <source>
        <strain evidence="5">CBS 342.82</strain>
    </source>
</reference>
<evidence type="ECO:0000256" key="1">
    <source>
        <dbReference type="SAM" id="MobiDB-lite"/>
    </source>
</evidence>
<dbReference type="AlphaFoldDB" id="A0A6J3M933"/>
<evidence type="ECO:0000313" key="4">
    <source>
        <dbReference type="Proteomes" id="UP000504637"/>
    </source>
</evidence>
<reference evidence="5" key="3">
    <citation type="submission" date="2025-08" db="UniProtKB">
        <authorList>
            <consortium name="RefSeq"/>
        </authorList>
    </citation>
    <scope>IDENTIFICATION</scope>
    <source>
        <strain evidence="5">CBS 342.82</strain>
    </source>
</reference>
<dbReference type="SMART" id="SM00558">
    <property type="entry name" value="JmjC"/>
    <property type="match status" value="1"/>
</dbReference>
<dbReference type="Pfam" id="PF12937">
    <property type="entry name" value="F-box-like"/>
    <property type="match status" value="1"/>
</dbReference>
<feature type="compositionally biased region" description="Basic and acidic residues" evidence="1">
    <location>
        <begin position="12"/>
        <end position="39"/>
    </location>
</feature>
<feature type="domain" description="F-box" evidence="2">
    <location>
        <begin position="74"/>
        <end position="120"/>
    </location>
</feature>
<dbReference type="SMART" id="SM00256">
    <property type="entry name" value="FBOX"/>
    <property type="match status" value="1"/>
</dbReference>
<dbReference type="GO" id="GO:0005634">
    <property type="term" value="C:nucleus"/>
    <property type="evidence" value="ECO:0007669"/>
    <property type="project" value="TreeGrafter"/>
</dbReference>
<proteinExistence type="predicted"/>
<name>A0A6J3M933_9PEZI</name>
<keyword evidence="4" id="KW-1185">Reference proteome</keyword>
<evidence type="ECO:0000259" key="2">
    <source>
        <dbReference type="PROSITE" id="PS50181"/>
    </source>
</evidence>
<dbReference type="InterPro" id="IPR001810">
    <property type="entry name" value="F-box_dom"/>
</dbReference>
<dbReference type="InterPro" id="IPR036047">
    <property type="entry name" value="F-box-like_dom_sf"/>
</dbReference>
<feature type="domain" description="JmjC" evidence="3">
    <location>
        <begin position="282"/>
        <end position="445"/>
    </location>
</feature>
<feature type="region of interest" description="Disordered" evidence="1">
    <location>
        <begin position="492"/>
        <end position="522"/>
    </location>
</feature>
<reference evidence="5" key="2">
    <citation type="submission" date="2020-04" db="EMBL/GenBank/DDBJ databases">
        <authorList>
            <consortium name="NCBI Genome Project"/>
        </authorList>
    </citation>
    <scope>NUCLEOTIDE SEQUENCE</scope>
    <source>
        <strain evidence="5">CBS 342.82</strain>
    </source>
</reference>